<keyword evidence="2" id="KW-0678">Repressor</keyword>
<gene>
    <name evidence="6" type="primary">SIN3_1</name>
    <name evidence="6" type="ORF">GRS66_004766</name>
</gene>
<accession>A0A6C1DZ48</accession>
<dbReference type="GO" id="GO:0070822">
    <property type="term" value="C:Sin3-type complex"/>
    <property type="evidence" value="ECO:0007669"/>
    <property type="project" value="TreeGrafter"/>
</dbReference>
<keyword evidence="7" id="KW-1185">Reference proteome</keyword>
<name>A0A6C1DZ48_SACPS</name>
<reference evidence="6 7" key="1">
    <citation type="journal article" date="2019" name="BMC Genomics">
        <title>Chromosome level assembly and comparative genome analysis confirm lager-brewing yeasts originated from a single hybridization.</title>
        <authorList>
            <person name="Salazar A.N."/>
            <person name="Gorter de Vries A.R."/>
            <person name="van den Broek M."/>
            <person name="Brouwers N."/>
            <person name="de la Torre Cortes P."/>
            <person name="Kuijpers N.G.A."/>
            <person name="Daran J.G."/>
            <person name="Abeel T."/>
        </authorList>
    </citation>
    <scope>NUCLEOTIDE SEQUENCE [LARGE SCALE GENOMIC DNA]</scope>
    <source>
        <strain evidence="6 7">CBS 1483</strain>
    </source>
</reference>
<feature type="compositionally biased region" description="Polar residues" evidence="5">
    <location>
        <begin position="1"/>
        <end position="25"/>
    </location>
</feature>
<evidence type="ECO:0000256" key="1">
    <source>
        <dbReference type="ARBA" id="ARBA00004123"/>
    </source>
</evidence>
<dbReference type="Pfam" id="PF02671">
    <property type="entry name" value="PAH"/>
    <property type="match status" value="1"/>
</dbReference>
<dbReference type="Proteomes" id="UP000501346">
    <property type="component" value="Chromosome ScXV-ScXI"/>
</dbReference>
<evidence type="ECO:0000256" key="4">
    <source>
        <dbReference type="PROSITE-ProRule" id="PRU00810"/>
    </source>
</evidence>
<dbReference type="PROSITE" id="PS51477">
    <property type="entry name" value="PAH"/>
    <property type="match status" value="1"/>
</dbReference>
<protein>
    <submittedName>
        <fullName evidence="6">Transcriptional regulatory protein sin3</fullName>
    </submittedName>
</protein>
<dbReference type="Gene3D" id="1.20.1160.11">
    <property type="entry name" value="Paired amphipathic helix"/>
    <property type="match status" value="1"/>
</dbReference>
<dbReference type="SUPFAM" id="SSF47762">
    <property type="entry name" value="PAH2 domain"/>
    <property type="match status" value="1"/>
</dbReference>
<keyword evidence="3 4" id="KW-0539">Nucleus</keyword>
<comment type="subcellular location">
    <subcellularLocation>
        <location evidence="1 4">Nucleus</location>
    </subcellularLocation>
</comment>
<dbReference type="PANTHER" id="PTHR12346:SF0">
    <property type="entry name" value="SIN3A, ISOFORM G"/>
    <property type="match status" value="1"/>
</dbReference>
<feature type="region of interest" description="Disordered" evidence="5">
    <location>
        <begin position="98"/>
        <end position="153"/>
    </location>
</feature>
<evidence type="ECO:0000313" key="7">
    <source>
        <dbReference type="Proteomes" id="UP000501346"/>
    </source>
</evidence>
<organism evidence="6 7">
    <name type="scientific">Saccharomyces pastorianus</name>
    <name type="common">Lager yeast</name>
    <name type="synonym">Saccharomyces cerevisiae x Saccharomyces eubayanus</name>
    <dbReference type="NCBI Taxonomy" id="27292"/>
    <lineage>
        <taxon>Eukaryota</taxon>
        <taxon>Fungi</taxon>
        <taxon>Dikarya</taxon>
        <taxon>Ascomycota</taxon>
        <taxon>Saccharomycotina</taxon>
        <taxon>Saccharomycetes</taxon>
        <taxon>Saccharomycetales</taxon>
        <taxon>Saccharomycetaceae</taxon>
        <taxon>Saccharomyces</taxon>
    </lineage>
</organism>
<sequence>MSQVWHNSNSQSNDVATSNDATGSNERNEKEPSLQGNKPGFVQQQQRITLPSLSALSTKEEDRRDSNGQQALTSHAAHILGYPPPHSNAMPSIATDSALKQPQERKGDATTSRLQEVPAGVQPADAPDPSSNHADANDDNNNNENSHDEDADYRPLNVKDALSYLEQVKFQFSSRPDIYNLFLDIMKDFKSQAIDTPGVIERVSTLFRGYPILIQGFNTFLPQGYRIQCSSNPDDPIRVTTPMGTTTVNNNISPSGRGTTDAQELGSFPESDGMVFNSPPMCQWCLRVCINRNKTKTNNNLCLF</sequence>
<feature type="region of interest" description="Disordered" evidence="5">
    <location>
        <begin position="1"/>
        <end position="73"/>
    </location>
</feature>
<dbReference type="InterPro" id="IPR039774">
    <property type="entry name" value="Sin3-like"/>
</dbReference>
<dbReference type="InterPro" id="IPR036600">
    <property type="entry name" value="PAH_sf"/>
</dbReference>
<dbReference type="EMBL" id="CP048996">
    <property type="protein sequence ID" value="QID82348.1"/>
    <property type="molecule type" value="Genomic_DNA"/>
</dbReference>
<dbReference type="GO" id="GO:0000122">
    <property type="term" value="P:negative regulation of transcription by RNA polymerase II"/>
    <property type="evidence" value="ECO:0007669"/>
    <property type="project" value="TreeGrafter"/>
</dbReference>
<evidence type="ECO:0000313" key="6">
    <source>
        <dbReference type="EMBL" id="QID82348.1"/>
    </source>
</evidence>
<proteinExistence type="predicted"/>
<dbReference type="AlphaFoldDB" id="A0A6C1DZ48"/>
<evidence type="ECO:0000256" key="2">
    <source>
        <dbReference type="ARBA" id="ARBA00022491"/>
    </source>
</evidence>
<dbReference type="OrthoDB" id="10265969at2759"/>
<evidence type="ECO:0000256" key="3">
    <source>
        <dbReference type="ARBA" id="ARBA00023242"/>
    </source>
</evidence>
<feature type="compositionally biased region" description="Low complexity" evidence="5">
    <location>
        <begin position="130"/>
        <end position="144"/>
    </location>
</feature>
<evidence type="ECO:0000256" key="5">
    <source>
        <dbReference type="SAM" id="MobiDB-lite"/>
    </source>
</evidence>
<dbReference type="GO" id="GO:0003714">
    <property type="term" value="F:transcription corepressor activity"/>
    <property type="evidence" value="ECO:0007669"/>
    <property type="project" value="InterPro"/>
</dbReference>
<dbReference type="InterPro" id="IPR003822">
    <property type="entry name" value="PAH"/>
</dbReference>
<dbReference type="FunFam" id="1.20.1160.11:FF:000001">
    <property type="entry name" value="Paired amphipathic helix protein Sin3"/>
    <property type="match status" value="1"/>
</dbReference>
<dbReference type="PANTHER" id="PTHR12346">
    <property type="entry name" value="SIN3B-RELATED"/>
    <property type="match status" value="1"/>
</dbReference>
<feature type="compositionally biased region" description="Polar residues" evidence="5">
    <location>
        <begin position="42"/>
        <end position="57"/>
    </location>
</feature>